<proteinExistence type="predicted"/>
<name>A0A1Z4M0J4_9CYAN</name>
<dbReference type="Proteomes" id="UP000218418">
    <property type="component" value="Chromosome"/>
</dbReference>
<dbReference type="Gene3D" id="1.25.40.10">
    <property type="entry name" value="Tetratricopeptide repeat domain"/>
    <property type="match status" value="1"/>
</dbReference>
<dbReference type="SUPFAM" id="SSF48452">
    <property type="entry name" value="TPR-like"/>
    <property type="match status" value="1"/>
</dbReference>
<dbReference type="EMBL" id="AP018227">
    <property type="protein sequence ID" value="BAY86992.1"/>
    <property type="molecule type" value="Genomic_DNA"/>
</dbReference>
<dbReference type="InterPro" id="IPR011990">
    <property type="entry name" value="TPR-like_helical_dom_sf"/>
</dbReference>
<organism evidence="1 2">
    <name type="scientific">Calothrix parasitica NIES-267</name>
    <dbReference type="NCBI Taxonomy" id="1973488"/>
    <lineage>
        <taxon>Bacteria</taxon>
        <taxon>Bacillati</taxon>
        <taxon>Cyanobacteriota</taxon>
        <taxon>Cyanophyceae</taxon>
        <taxon>Nostocales</taxon>
        <taxon>Calotrichaceae</taxon>
        <taxon>Calothrix</taxon>
    </lineage>
</organism>
<protein>
    <submittedName>
        <fullName evidence="1">TPR repeat protein</fullName>
    </submittedName>
</protein>
<reference evidence="1 2" key="1">
    <citation type="submission" date="2017-06" db="EMBL/GenBank/DDBJ databases">
        <title>Genome sequencing of cyanobaciteial culture collection at National Institute for Environmental Studies (NIES).</title>
        <authorList>
            <person name="Hirose Y."/>
            <person name="Shimura Y."/>
            <person name="Fujisawa T."/>
            <person name="Nakamura Y."/>
            <person name="Kawachi M."/>
        </authorList>
    </citation>
    <scope>NUCLEOTIDE SEQUENCE [LARGE SCALE GENOMIC DNA]</scope>
    <source>
        <strain evidence="1 2">NIES-267</strain>
    </source>
</reference>
<evidence type="ECO:0000313" key="2">
    <source>
        <dbReference type="Proteomes" id="UP000218418"/>
    </source>
</evidence>
<evidence type="ECO:0000313" key="1">
    <source>
        <dbReference type="EMBL" id="BAY86992.1"/>
    </source>
</evidence>
<gene>
    <name evidence="1" type="ORF">NIES267_65030</name>
</gene>
<dbReference type="OrthoDB" id="459488at2"/>
<dbReference type="AlphaFoldDB" id="A0A1Z4M0J4"/>
<sequence>MDERRLREYIALIKELLHCPSGEEFVILKANTQLVDEDLIMVMEQIAIKAEQEGATGTSEFLRNLVEELKGMLSQTTKTFNSDDDERSSAYLELIETLMSCPSGSEAEILRKHQDLIDTQFVLTLGQVAGIMAEIGEQKVSEFLQSIATPLAKGITNSLPPAKSSQNYLDFLGEVLRTISKTNGNAKVLYPMFAANLDKLNSHFAGVMEGWVKETVEKVQPSIAHSVLVDLVNFSVLIQQFSLGNKAENLEIAIKGYEIALAYFNRDKYAEEWAGTQNNLGNALVERMTGNSADNLDEGIACYKRALEVYQRDIFPEDWAMTQNNLGTAYKSRENGDKSENIEIAIQHYFAALDIYQRSVFPYQWATIQYNLGNVYCDRVTGEKAENMEIAILSYNCALEVYQPDLVPQQWAMTQYNLGNAYKKRVRGDKDDNSQKANECYLAAMEVYKLYRNPEEEE</sequence>
<keyword evidence="2" id="KW-1185">Reference proteome</keyword>
<accession>A0A1Z4M0J4</accession>